<dbReference type="Ensembl" id="ENSCHIT00010055011.1">
    <property type="protein sequence ID" value="ENSCHIP00010039379.1"/>
    <property type="gene ID" value="ENSCHIG00010029029.1"/>
</dbReference>
<feature type="compositionally biased region" description="Polar residues" evidence="1">
    <location>
        <begin position="22"/>
        <end position="35"/>
    </location>
</feature>
<name>A0A8C2S648_CAPHI</name>
<evidence type="ECO:0000256" key="1">
    <source>
        <dbReference type="SAM" id="MobiDB-lite"/>
    </source>
</evidence>
<evidence type="ECO:0000313" key="2">
    <source>
        <dbReference type="Ensembl" id="ENSCHIP00010039379.1"/>
    </source>
</evidence>
<organism evidence="2">
    <name type="scientific">Capra hircus</name>
    <name type="common">Goat</name>
    <dbReference type="NCBI Taxonomy" id="9925"/>
    <lineage>
        <taxon>Eukaryota</taxon>
        <taxon>Metazoa</taxon>
        <taxon>Chordata</taxon>
        <taxon>Craniata</taxon>
        <taxon>Vertebrata</taxon>
        <taxon>Euteleostomi</taxon>
        <taxon>Mammalia</taxon>
        <taxon>Eutheria</taxon>
        <taxon>Laurasiatheria</taxon>
        <taxon>Artiodactyla</taxon>
        <taxon>Ruminantia</taxon>
        <taxon>Pecora</taxon>
        <taxon>Bovidae</taxon>
        <taxon>Caprinae</taxon>
        <taxon>Capra</taxon>
    </lineage>
</organism>
<dbReference type="AlphaFoldDB" id="A0A8C2S648"/>
<proteinExistence type="predicted"/>
<accession>A0A8C2S648</accession>
<feature type="region of interest" description="Disordered" evidence="1">
    <location>
        <begin position="20"/>
        <end position="45"/>
    </location>
</feature>
<sequence>MKMASGCSCRMRRTTACAGSAWTPSSTASCSSAGTWSRAPSAASA</sequence>
<dbReference type="PROSITE" id="PS51257">
    <property type="entry name" value="PROKAR_LIPOPROTEIN"/>
    <property type="match status" value="1"/>
</dbReference>
<protein>
    <submittedName>
        <fullName evidence="2">Uncharacterized protein</fullName>
    </submittedName>
</protein>
<reference evidence="2" key="2">
    <citation type="submission" date="2025-08" db="UniProtKB">
        <authorList>
            <consortium name="Ensembl"/>
        </authorList>
    </citation>
    <scope>IDENTIFICATION</scope>
</reference>
<reference evidence="2" key="1">
    <citation type="submission" date="2019-03" db="EMBL/GenBank/DDBJ databases">
        <title>Genome sequencing and reference-guided assembly of Black Bengal Goat (Capra hircus).</title>
        <authorList>
            <person name="Siddiki A.Z."/>
            <person name="Baten A."/>
            <person name="Billah M."/>
            <person name="Alam M.A.U."/>
            <person name="Shawrob K.S.M."/>
            <person name="Saha S."/>
            <person name="Chowdhury M."/>
            <person name="Rahman A.H."/>
            <person name="Stear M."/>
            <person name="Miah G."/>
            <person name="Das G.B."/>
            <person name="Hossain M.M."/>
            <person name="Kumkum M."/>
            <person name="Islam M.S."/>
            <person name="Mollah A.M."/>
            <person name="Ahsan A."/>
            <person name="Tusar F."/>
            <person name="Khan M.K.I."/>
        </authorList>
    </citation>
    <scope>NUCLEOTIDE SEQUENCE [LARGE SCALE GENOMIC DNA]</scope>
</reference>